<evidence type="ECO:0000256" key="13">
    <source>
        <dbReference type="ARBA" id="ARBA00071543"/>
    </source>
</evidence>
<dbReference type="GO" id="GO:0042110">
    <property type="term" value="P:T cell activation"/>
    <property type="evidence" value="ECO:0007669"/>
    <property type="project" value="TreeGrafter"/>
</dbReference>
<feature type="region of interest" description="Disordered" evidence="15">
    <location>
        <begin position="202"/>
        <end position="236"/>
    </location>
</feature>
<evidence type="ECO:0000256" key="7">
    <source>
        <dbReference type="ARBA" id="ARBA00023157"/>
    </source>
</evidence>
<keyword evidence="8" id="KW-0675">Receptor</keyword>
<organism evidence="19 20">
    <name type="scientific">Marmota monax</name>
    <name type="common">Woodchuck</name>
    <dbReference type="NCBI Taxonomy" id="9995"/>
    <lineage>
        <taxon>Eukaryota</taxon>
        <taxon>Metazoa</taxon>
        <taxon>Chordata</taxon>
        <taxon>Craniata</taxon>
        <taxon>Vertebrata</taxon>
        <taxon>Euteleostomi</taxon>
        <taxon>Mammalia</taxon>
        <taxon>Eutheria</taxon>
        <taxon>Euarchontoglires</taxon>
        <taxon>Glires</taxon>
        <taxon>Rodentia</taxon>
        <taxon>Sciuromorpha</taxon>
        <taxon>Sciuridae</taxon>
        <taxon>Xerinae</taxon>
        <taxon>Marmotini</taxon>
        <taxon>Marmota</taxon>
    </lineage>
</organism>
<sequence>MAPMFLLLLLWLQDCTSGLPAESVYNKVQHLEGETLSVQCSYKGRKNRVEGKVWCKVRKRRCEPGFARVWVKGPGYLLQDDVQAKVVNITMGALKRQDSGRYWCMRNSSGILYPMMGIQLEVSPALTTQRSSPLTRLDILKGQVLTTGPAPTSDPDTSSTSSTTLFIPRLLTLARLLPSTASGTTGPTSVTSYSFISTRAITTGPTKTRGPTKTTGPTKTMGPPRVTVSPSDARASPAIPTSISTTSGYHSSHSPTTGICHNQLPSFSAASEHTGELVSPHPPPPDSDLTVLVAVLTFLPAPVMMVMVYGFWKKRHMGSYSLCNVSAGAWAEPPRRLEPLWKPA</sequence>
<evidence type="ECO:0000256" key="9">
    <source>
        <dbReference type="ARBA" id="ARBA00023180"/>
    </source>
</evidence>
<dbReference type="InterPro" id="IPR036179">
    <property type="entry name" value="Ig-like_dom_sf"/>
</dbReference>
<gene>
    <name evidence="19" type="ORF">MONAX_5E038520</name>
</gene>
<dbReference type="GO" id="GO:0038023">
    <property type="term" value="F:signaling receptor activity"/>
    <property type="evidence" value="ECO:0007669"/>
    <property type="project" value="TreeGrafter"/>
</dbReference>
<keyword evidence="3 16" id="KW-0812">Transmembrane</keyword>
<feature type="chain" id="PRO_5022699515" description="Trem-like transcript 2 protein" evidence="17">
    <location>
        <begin position="19"/>
        <end position="344"/>
    </location>
</feature>
<protein>
    <recommendedName>
        <fullName evidence="13">Trem-like transcript 2 protein</fullName>
    </recommendedName>
    <alternativeName>
        <fullName evidence="14">Triggering receptor expressed on myeloid cells-like protein 2</fullName>
    </alternativeName>
</protein>
<dbReference type="InterPro" id="IPR007110">
    <property type="entry name" value="Ig-like_dom"/>
</dbReference>
<dbReference type="GO" id="GO:0005886">
    <property type="term" value="C:plasma membrane"/>
    <property type="evidence" value="ECO:0007669"/>
    <property type="project" value="UniProtKB-SubCell"/>
</dbReference>
<proteinExistence type="predicted"/>
<dbReference type="AlphaFoldDB" id="A0A5E4A9E1"/>
<evidence type="ECO:0000256" key="5">
    <source>
        <dbReference type="ARBA" id="ARBA00022989"/>
    </source>
</evidence>
<evidence type="ECO:0000259" key="18">
    <source>
        <dbReference type="PROSITE" id="PS50835"/>
    </source>
</evidence>
<keyword evidence="4 17" id="KW-0732">Signal</keyword>
<evidence type="ECO:0000256" key="8">
    <source>
        <dbReference type="ARBA" id="ARBA00023170"/>
    </source>
</evidence>
<dbReference type="InterPro" id="IPR052314">
    <property type="entry name" value="Immune_rcpt_domain"/>
</dbReference>
<dbReference type="PANTHER" id="PTHR16423">
    <property type="entry name" value="TREM-LIKE TRANSCRIPT PROTEIN"/>
    <property type="match status" value="1"/>
</dbReference>
<comment type="subcellular location">
    <subcellularLocation>
        <location evidence="1">Cell membrane</location>
        <topology evidence="1">Single-pass type I membrane protein</topology>
    </subcellularLocation>
</comment>
<keyword evidence="6 16" id="KW-0472">Membrane</keyword>
<evidence type="ECO:0000256" key="1">
    <source>
        <dbReference type="ARBA" id="ARBA00004251"/>
    </source>
</evidence>
<feature type="domain" description="Ig-like" evidence="18">
    <location>
        <begin position="20"/>
        <end position="123"/>
    </location>
</feature>
<evidence type="ECO:0000256" key="4">
    <source>
        <dbReference type="ARBA" id="ARBA00022729"/>
    </source>
</evidence>
<evidence type="ECO:0000313" key="19">
    <source>
        <dbReference type="EMBL" id="VTJ53331.1"/>
    </source>
</evidence>
<evidence type="ECO:0000256" key="2">
    <source>
        <dbReference type="ARBA" id="ARBA00022475"/>
    </source>
</evidence>
<evidence type="ECO:0000256" key="17">
    <source>
        <dbReference type="SAM" id="SignalP"/>
    </source>
</evidence>
<comment type="subunit">
    <text evidence="12">Interacts with CD276 and this interaction enhances T-cell activation.</text>
</comment>
<dbReference type="PANTHER" id="PTHR16423:SF3">
    <property type="entry name" value="TREM-LIKE TRANSCRIPT 2 PROTEIN"/>
    <property type="match status" value="1"/>
</dbReference>
<evidence type="ECO:0000256" key="6">
    <source>
        <dbReference type="ARBA" id="ARBA00023136"/>
    </source>
</evidence>
<dbReference type="Gene3D" id="2.60.40.10">
    <property type="entry name" value="Immunoglobulins"/>
    <property type="match status" value="1"/>
</dbReference>
<dbReference type="SUPFAM" id="SSF48726">
    <property type="entry name" value="Immunoglobulin"/>
    <property type="match status" value="1"/>
</dbReference>
<evidence type="ECO:0000256" key="10">
    <source>
        <dbReference type="ARBA" id="ARBA00023319"/>
    </source>
</evidence>
<reference evidence="19" key="1">
    <citation type="submission" date="2019-04" db="EMBL/GenBank/DDBJ databases">
        <authorList>
            <person name="Alioto T."/>
            <person name="Alioto T."/>
        </authorList>
    </citation>
    <scope>NUCLEOTIDE SEQUENCE [LARGE SCALE GENOMIC DNA]</scope>
</reference>
<dbReference type="EMBL" id="CABDUW010000027">
    <property type="protein sequence ID" value="VTJ53331.1"/>
    <property type="molecule type" value="Genomic_DNA"/>
</dbReference>
<evidence type="ECO:0000256" key="11">
    <source>
        <dbReference type="ARBA" id="ARBA00059754"/>
    </source>
</evidence>
<comment type="caution">
    <text evidence="19">The sequence shown here is derived from an EMBL/GenBank/DDBJ whole genome shotgun (WGS) entry which is preliminary data.</text>
</comment>
<evidence type="ECO:0000256" key="14">
    <source>
        <dbReference type="ARBA" id="ARBA00082751"/>
    </source>
</evidence>
<keyword evidence="5 16" id="KW-1133">Transmembrane helix</keyword>
<evidence type="ECO:0000313" key="20">
    <source>
        <dbReference type="Proteomes" id="UP000335636"/>
    </source>
</evidence>
<evidence type="ECO:0000256" key="16">
    <source>
        <dbReference type="SAM" id="Phobius"/>
    </source>
</evidence>
<name>A0A5E4A9E1_MARMO</name>
<evidence type="ECO:0000256" key="15">
    <source>
        <dbReference type="SAM" id="MobiDB-lite"/>
    </source>
</evidence>
<keyword evidence="9" id="KW-0325">Glycoprotein</keyword>
<dbReference type="CDD" id="cd05716">
    <property type="entry name" value="IgV_pIgR_like"/>
    <property type="match status" value="1"/>
</dbReference>
<keyword evidence="2" id="KW-1003">Cell membrane</keyword>
<dbReference type="PROSITE" id="PS50835">
    <property type="entry name" value="IG_LIKE"/>
    <property type="match status" value="1"/>
</dbReference>
<dbReference type="FunFam" id="2.60.40.10:FF:001672">
    <property type="entry name" value="Triggering receptor expressed on myeloid cells like 2"/>
    <property type="match status" value="1"/>
</dbReference>
<feature type="compositionally biased region" description="Low complexity" evidence="15">
    <location>
        <begin position="202"/>
        <end position="224"/>
    </location>
</feature>
<evidence type="ECO:0000256" key="12">
    <source>
        <dbReference type="ARBA" id="ARBA00066031"/>
    </source>
</evidence>
<keyword evidence="7" id="KW-1015">Disulfide bond</keyword>
<dbReference type="GO" id="GO:0009986">
    <property type="term" value="C:cell surface"/>
    <property type="evidence" value="ECO:0007669"/>
    <property type="project" value="TreeGrafter"/>
</dbReference>
<keyword evidence="20" id="KW-1185">Reference proteome</keyword>
<comment type="function">
    <text evidence="11">Cell surface receptor that may play a role in the innate and adaptive immune response. Acts as a counter-receptor for CD276 and interaction with CD276 on T-cells enhances T-cell activation.</text>
</comment>
<dbReference type="Proteomes" id="UP000335636">
    <property type="component" value="Unassembled WGS sequence"/>
</dbReference>
<evidence type="ECO:0000256" key="3">
    <source>
        <dbReference type="ARBA" id="ARBA00022692"/>
    </source>
</evidence>
<feature type="signal peptide" evidence="17">
    <location>
        <begin position="1"/>
        <end position="18"/>
    </location>
</feature>
<feature type="transmembrane region" description="Helical" evidence="16">
    <location>
        <begin position="289"/>
        <end position="312"/>
    </location>
</feature>
<accession>A0A5E4A9E1</accession>
<keyword evidence="10" id="KW-0393">Immunoglobulin domain</keyword>
<dbReference type="InterPro" id="IPR013783">
    <property type="entry name" value="Ig-like_fold"/>
</dbReference>